<keyword evidence="3" id="KW-1185">Reference proteome</keyword>
<feature type="region of interest" description="Disordered" evidence="1">
    <location>
        <begin position="500"/>
        <end position="522"/>
    </location>
</feature>
<accession>A0A9W6WEZ7</accession>
<feature type="region of interest" description="Disordered" evidence="1">
    <location>
        <begin position="308"/>
        <end position="374"/>
    </location>
</feature>
<proteinExistence type="predicted"/>
<gene>
    <name evidence="2" type="ORF">Cboi02_000182300</name>
</gene>
<dbReference type="Proteomes" id="UP001165120">
    <property type="component" value="Unassembled WGS sequence"/>
</dbReference>
<dbReference type="AlphaFoldDB" id="A0A9W6WEZ7"/>
<sequence length="522" mass="59479">MTESDSSHQLEAFDQLFKDYCIFLKVADKDSHVLDQLIPKAFFESNAKLIRDSFLEFTDNKQDFETVTINQRINSNYYKSVYALYHDIKVASCAKISDVDRNANEYDAIDRFYNCAIDVLLRETYRLLLVFQEPQHERLEKLTNLERIVSQEFYKITSSYESPVGESITVLAVNNLPLFSSLNNKSILDDREALVDHPFSLTKVMPLQKSAVPDNLAFISPINPKLPGPIPFELLTQYFHPNWFGLPLGHWLRYSNTEEYTFAPFVDEEHSVVSSEMKGLTWLEQVGFKKYVDTKKAYEESLLTVINKKEGETGDEDEKANDEEGEDEAEEVVEDEKTDDEEGAEENGESNNVKENTENGTDKQEEEGTEDTPLLDLENILCWSPDNDISDDEINAIKNNNAQKYISKLLIDLNFKRRERYLKSNIIPGQKQQSQNGSHVALGVTKPGKEEKLMFIKLRRLLTGLIMSSDLKPKDLGIGISSKIPVSQFVYNGTLPAPPVSHNAVGRAESRASGTRSTRRKR</sequence>
<feature type="compositionally biased region" description="Acidic residues" evidence="1">
    <location>
        <begin position="313"/>
        <end position="348"/>
    </location>
</feature>
<evidence type="ECO:0000313" key="2">
    <source>
        <dbReference type="EMBL" id="GME68726.1"/>
    </source>
</evidence>
<dbReference type="EMBL" id="BSXN01000476">
    <property type="protein sequence ID" value="GME68726.1"/>
    <property type="molecule type" value="Genomic_DNA"/>
</dbReference>
<comment type="caution">
    <text evidence="2">The sequence shown here is derived from an EMBL/GenBank/DDBJ whole genome shotgun (WGS) entry which is preliminary data.</text>
</comment>
<name>A0A9W6WEZ7_CANBO</name>
<evidence type="ECO:0000256" key="1">
    <source>
        <dbReference type="SAM" id="MobiDB-lite"/>
    </source>
</evidence>
<reference evidence="2" key="1">
    <citation type="submission" date="2023-04" db="EMBL/GenBank/DDBJ databases">
        <title>Candida boidinii NBRC 10035.</title>
        <authorList>
            <person name="Ichikawa N."/>
            <person name="Sato H."/>
            <person name="Tonouchi N."/>
        </authorList>
    </citation>
    <scope>NUCLEOTIDE SEQUENCE</scope>
    <source>
        <strain evidence="2">NBRC 10035</strain>
    </source>
</reference>
<protein>
    <submittedName>
        <fullName evidence="2">Unnamed protein product</fullName>
    </submittedName>
</protein>
<evidence type="ECO:0000313" key="3">
    <source>
        <dbReference type="Proteomes" id="UP001165120"/>
    </source>
</evidence>
<organism evidence="2 3">
    <name type="scientific">Candida boidinii</name>
    <name type="common">Yeast</name>
    <dbReference type="NCBI Taxonomy" id="5477"/>
    <lineage>
        <taxon>Eukaryota</taxon>
        <taxon>Fungi</taxon>
        <taxon>Dikarya</taxon>
        <taxon>Ascomycota</taxon>
        <taxon>Saccharomycotina</taxon>
        <taxon>Pichiomycetes</taxon>
        <taxon>Pichiales</taxon>
        <taxon>Pichiaceae</taxon>
        <taxon>Ogataea</taxon>
        <taxon>Ogataea/Candida clade</taxon>
    </lineage>
</organism>